<dbReference type="InterPro" id="IPR006170">
    <property type="entry name" value="PBP/GOBP"/>
</dbReference>
<dbReference type="InterPro" id="IPR036728">
    <property type="entry name" value="PBP_GOBP_sf"/>
</dbReference>
<dbReference type="GO" id="GO:0005549">
    <property type="term" value="F:odorant binding"/>
    <property type="evidence" value="ECO:0007669"/>
    <property type="project" value="InterPro"/>
</dbReference>
<dbReference type="EMBL" id="CH933808">
    <property type="protein sequence ID" value="EDW10436.1"/>
    <property type="molecule type" value="Genomic_DNA"/>
</dbReference>
<evidence type="ECO:0000256" key="5">
    <source>
        <dbReference type="SAM" id="SignalP"/>
    </source>
</evidence>
<comment type="similarity">
    <text evidence="2">Belongs to the PBP/GOBP family.</text>
</comment>
<evidence type="ECO:0000256" key="4">
    <source>
        <dbReference type="ARBA" id="ARBA00022729"/>
    </source>
</evidence>
<reference evidence="6 7" key="1">
    <citation type="journal article" date="2007" name="Nature">
        <title>Evolution of genes and genomes on the Drosophila phylogeny.</title>
        <authorList>
            <consortium name="Drosophila 12 Genomes Consortium"/>
            <person name="Clark A.G."/>
            <person name="Eisen M.B."/>
            <person name="Smith D.R."/>
            <person name="Bergman C.M."/>
            <person name="Oliver B."/>
            <person name="Markow T.A."/>
            <person name="Kaufman T.C."/>
            <person name="Kellis M."/>
            <person name="Gelbart W."/>
            <person name="Iyer V.N."/>
            <person name="Pollard D.A."/>
            <person name="Sackton T.B."/>
            <person name="Larracuente A.M."/>
            <person name="Singh N.D."/>
            <person name="Abad J.P."/>
            <person name="Abt D.N."/>
            <person name="Adryan B."/>
            <person name="Aguade M."/>
            <person name="Akashi H."/>
            <person name="Anderson W.W."/>
            <person name="Aquadro C.F."/>
            <person name="Ardell D.H."/>
            <person name="Arguello R."/>
            <person name="Artieri C.G."/>
            <person name="Barbash D.A."/>
            <person name="Barker D."/>
            <person name="Barsanti P."/>
            <person name="Batterham P."/>
            <person name="Batzoglou S."/>
            <person name="Begun D."/>
            <person name="Bhutkar A."/>
            <person name="Blanco E."/>
            <person name="Bosak S.A."/>
            <person name="Bradley R.K."/>
            <person name="Brand A.D."/>
            <person name="Brent M.R."/>
            <person name="Brooks A.N."/>
            <person name="Brown R.H."/>
            <person name="Butlin R.K."/>
            <person name="Caggese C."/>
            <person name="Calvi B.R."/>
            <person name="Bernardo de Carvalho A."/>
            <person name="Caspi A."/>
            <person name="Castrezana S."/>
            <person name="Celniker S.E."/>
            <person name="Chang J.L."/>
            <person name="Chapple C."/>
            <person name="Chatterji S."/>
            <person name="Chinwalla A."/>
            <person name="Civetta A."/>
            <person name="Clifton S.W."/>
            <person name="Comeron J.M."/>
            <person name="Costello J.C."/>
            <person name="Coyne J.A."/>
            <person name="Daub J."/>
            <person name="David R.G."/>
            <person name="Delcher A.L."/>
            <person name="Delehaunty K."/>
            <person name="Do C.B."/>
            <person name="Ebling H."/>
            <person name="Edwards K."/>
            <person name="Eickbush T."/>
            <person name="Evans J.D."/>
            <person name="Filipski A."/>
            <person name="Findeiss S."/>
            <person name="Freyhult E."/>
            <person name="Fulton L."/>
            <person name="Fulton R."/>
            <person name="Garcia A.C."/>
            <person name="Gardiner A."/>
            <person name="Garfield D.A."/>
            <person name="Garvin B.E."/>
            <person name="Gibson G."/>
            <person name="Gilbert D."/>
            <person name="Gnerre S."/>
            <person name="Godfrey J."/>
            <person name="Good R."/>
            <person name="Gotea V."/>
            <person name="Gravely B."/>
            <person name="Greenberg A.J."/>
            <person name="Griffiths-Jones S."/>
            <person name="Gross S."/>
            <person name="Guigo R."/>
            <person name="Gustafson E.A."/>
            <person name="Haerty W."/>
            <person name="Hahn M.W."/>
            <person name="Halligan D.L."/>
            <person name="Halpern A.L."/>
            <person name="Halter G.M."/>
            <person name="Han M.V."/>
            <person name="Heger A."/>
            <person name="Hillier L."/>
            <person name="Hinrichs A.S."/>
            <person name="Holmes I."/>
            <person name="Hoskins R.A."/>
            <person name="Hubisz M.J."/>
            <person name="Hultmark D."/>
            <person name="Huntley M.A."/>
            <person name="Jaffe D.B."/>
            <person name="Jagadeeshan S."/>
            <person name="Jeck W.R."/>
            <person name="Johnson J."/>
            <person name="Jones C.D."/>
            <person name="Jordan W.C."/>
            <person name="Karpen G.H."/>
            <person name="Kataoka E."/>
            <person name="Keightley P.D."/>
            <person name="Kheradpour P."/>
            <person name="Kirkness E.F."/>
            <person name="Koerich L.B."/>
            <person name="Kristiansen K."/>
            <person name="Kudrna D."/>
            <person name="Kulathinal R.J."/>
            <person name="Kumar S."/>
            <person name="Kwok R."/>
            <person name="Lander E."/>
            <person name="Langley C.H."/>
            <person name="Lapoint R."/>
            <person name="Lazzaro B.P."/>
            <person name="Lee S.J."/>
            <person name="Levesque L."/>
            <person name="Li R."/>
            <person name="Lin C.F."/>
            <person name="Lin M.F."/>
            <person name="Lindblad-Toh K."/>
            <person name="Llopart A."/>
            <person name="Long M."/>
            <person name="Low L."/>
            <person name="Lozovsky E."/>
            <person name="Lu J."/>
            <person name="Luo M."/>
            <person name="Machado C.A."/>
            <person name="Makalowski W."/>
            <person name="Marzo M."/>
            <person name="Matsuda M."/>
            <person name="Matzkin L."/>
            <person name="McAllister B."/>
            <person name="McBride C.S."/>
            <person name="McKernan B."/>
            <person name="McKernan K."/>
            <person name="Mendez-Lago M."/>
            <person name="Minx P."/>
            <person name="Mollenhauer M.U."/>
            <person name="Montooth K."/>
            <person name="Mount S.M."/>
            <person name="Mu X."/>
            <person name="Myers E."/>
            <person name="Negre B."/>
            <person name="Newfeld S."/>
            <person name="Nielsen R."/>
            <person name="Noor M.A."/>
            <person name="O'Grady P."/>
            <person name="Pachter L."/>
            <person name="Papaceit M."/>
            <person name="Parisi M.J."/>
            <person name="Parisi M."/>
            <person name="Parts L."/>
            <person name="Pedersen J.S."/>
            <person name="Pesole G."/>
            <person name="Phillippy A.M."/>
            <person name="Ponting C.P."/>
            <person name="Pop M."/>
            <person name="Porcelli D."/>
            <person name="Powell J.R."/>
            <person name="Prohaska S."/>
            <person name="Pruitt K."/>
            <person name="Puig M."/>
            <person name="Quesneville H."/>
            <person name="Ram K.R."/>
            <person name="Rand D."/>
            <person name="Rasmussen M.D."/>
            <person name="Reed L.K."/>
            <person name="Reenan R."/>
            <person name="Reily A."/>
            <person name="Remington K.A."/>
            <person name="Rieger T.T."/>
            <person name="Ritchie M.G."/>
            <person name="Robin C."/>
            <person name="Rogers Y.H."/>
            <person name="Rohde C."/>
            <person name="Rozas J."/>
            <person name="Rubenfield M.J."/>
            <person name="Ruiz A."/>
            <person name="Russo S."/>
            <person name="Salzberg S.L."/>
            <person name="Sanchez-Gracia A."/>
            <person name="Saranga D.J."/>
            <person name="Sato H."/>
            <person name="Schaeffer S.W."/>
            <person name="Schatz M.C."/>
            <person name="Schlenke T."/>
            <person name="Schwartz R."/>
            <person name="Segarra C."/>
            <person name="Singh R.S."/>
            <person name="Sirot L."/>
            <person name="Sirota M."/>
            <person name="Sisneros N.B."/>
            <person name="Smith C.D."/>
            <person name="Smith T.F."/>
            <person name="Spieth J."/>
            <person name="Stage D.E."/>
            <person name="Stark A."/>
            <person name="Stephan W."/>
            <person name="Strausberg R.L."/>
            <person name="Strempel S."/>
            <person name="Sturgill D."/>
            <person name="Sutton G."/>
            <person name="Sutton G.G."/>
            <person name="Tao W."/>
            <person name="Teichmann S."/>
            <person name="Tobari Y.N."/>
            <person name="Tomimura Y."/>
            <person name="Tsolas J.M."/>
            <person name="Valente V.L."/>
            <person name="Venter E."/>
            <person name="Venter J.C."/>
            <person name="Vicario S."/>
            <person name="Vieira F.G."/>
            <person name="Vilella A.J."/>
            <person name="Villasante A."/>
            <person name="Walenz B."/>
            <person name="Wang J."/>
            <person name="Wasserman M."/>
            <person name="Watts T."/>
            <person name="Wilson D."/>
            <person name="Wilson R.K."/>
            <person name="Wing R.A."/>
            <person name="Wolfner M.F."/>
            <person name="Wong A."/>
            <person name="Wong G.K."/>
            <person name="Wu C.I."/>
            <person name="Wu G."/>
            <person name="Yamamoto D."/>
            <person name="Yang H.P."/>
            <person name="Yang S.P."/>
            <person name="Yorke J.A."/>
            <person name="Yoshida K."/>
            <person name="Zdobnov E."/>
            <person name="Zhang P."/>
            <person name="Zhang Y."/>
            <person name="Zimin A.V."/>
            <person name="Baldwin J."/>
            <person name="Abdouelleil A."/>
            <person name="Abdulkadir J."/>
            <person name="Abebe A."/>
            <person name="Abera B."/>
            <person name="Abreu J."/>
            <person name="Acer S.C."/>
            <person name="Aftuck L."/>
            <person name="Alexander A."/>
            <person name="An P."/>
            <person name="Anderson E."/>
            <person name="Anderson S."/>
            <person name="Arachi H."/>
            <person name="Azer M."/>
            <person name="Bachantsang P."/>
            <person name="Barry A."/>
            <person name="Bayul T."/>
            <person name="Berlin A."/>
            <person name="Bessette D."/>
            <person name="Bloom T."/>
            <person name="Blye J."/>
            <person name="Boguslavskiy L."/>
            <person name="Bonnet C."/>
            <person name="Boukhgalter B."/>
            <person name="Bourzgui I."/>
            <person name="Brown A."/>
            <person name="Cahill P."/>
            <person name="Channer S."/>
            <person name="Cheshatsang Y."/>
            <person name="Chuda L."/>
            <person name="Citroen M."/>
            <person name="Collymore A."/>
            <person name="Cooke P."/>
            <person name="Costello M."/>
            <person name="D'Aco K."/>
            <person name="Daza R."/>
            <person name="De Haan G."/>
            <person name="DeGray S."/>
            <person name="DeMaso C."/>
            <person name="Dhargay N."/>
            <person name="Dooley K."/>
            <person name="Dooley E."/>
            <person name="Doricent M."/>
            <person name="Dorje P."/>
            <person name="Dorjee K."/>
            <person name="Dupes A."/>
            <person name="Elong R."/>
            <person name="Falk J."/>
            <person name="Farina A."/>
            <person name="Faro S."/>
            <person name="Ferguson D."/>
            <person name="Fisher S."/>
            <person name="Foley C.D."/>
            <person name="Franke A."/>
            <person name="Friedrich D."/>
            <person name="Gadbois L."/>
            <person name="Gearin G."/>
            <person name="Gearin C.R."/>
            <person name="Giannoukos G."/>
            <person name="Goode T."/>
            <person name="Graham J."/>
            <person name="Grandbois E."/>
            <person name="Grewal S."/>
            <person name="Gyaltsen K."/>
            <person name="Hafez N."/>
            <person name="Hagos B."/>
            <person name="Hall J."/>
            <person name="Henson C."/>
            <person name="Hollinger A."/>
            <person name="Honan T."/>
            <person name="Huard M.D."/>
            <person name="Hughes L."/>
            <person name="Hurhula B."/>
            <person name="Husby M.E."/>
            <person name="Kamat A."/>
            <person name="Kanga B."/>
            <person name="Kashin S."/>
            <person name="Khazanovich D."/>
            <person name="Kisner P."/>
            <person name="Lance K."/>
            <person name="Lara M."/>
            <person name="Lee W."/>
            <person name="Lennon N."/>
            <person name="Letendre F."/>
            <person name="LeVine R."/>
            <person name="Lipovsky A."/>
            <person name="Liu X."/>
            <person name="Liu J."/>
            <person name="Liu S."/>
            <person name="Lokyitsang T."/>
            <person name="Lokyitsang Y."/>
            <person name="Lubonja R."/>
            <person name="Lui A."/>
            <person name="MacDonald P."/>
            <person name="Magnisalis V."/>
            <person name="Maru K."/>
            <person name="Matthews C."/>
            <person name="McCusker W."/>
            <person name="McDonough S."/>
            <person name="Mehta T."/>
            <person name="Meldrim J."/>
            <person name="Meneus L."/>
            <person name="Mihai O."/>
            <person name="Mihalev A."/>
            <person name="Mihova T."/>
            <person name="Mittelman R."/>
            <person name="Mlenga V."/>
            <person name="Montmayeur A."/>
            <person name="Mulrain L."/>
            <person name="Navidi A."/>
            <person name="Naylor J."/>
            <person name="Negash T."/>
            <person name="Nguyen T."/>
            <person name="Nguyen N."/>
            <person name="Nicol R."/>
            <person name="Norbu C."/>
            <person name="Norbu N."/>
            <person name="Novod N."/>
            <person name="O'Neill B."/>
            <person name="Osman S."/>
            <person name="Markiewicz E."/>
            <person name="Oyono O.L."/>
            <person name="Patti C."/>
            <person name="Phunkhang P."/>
            <person name="Pierre F."/>
            <person name="Priest M."/>
            <person name="Raghuraman S."/>
            <person name="Rege F."/>
            <person name="Reyes R."/>
            <person name="Rise C."/>
            <person name="Rogov P."/>
            <person name="Ross K."/>
            <person name="Ryan E."/>
            <person name="Settipalli S."/>
            <person name="Shea T."/>
            <person name="Sherpa N."/>
            <person name="Shi L."/>
            <person name="Shih D."/>
            <person name="Sparrow T."/>
            <person name="Spaulding J."/>
            <person name="Stalker J."/>
            <person name="Stange-Thomann N."/>
            <person name="Stavropoulos S."/>
            <person name="Stone C."/>
            <person name="Strader C."/>
            <person name="Tesfaye S."/>
            <person name="Thomson T."/>
            <person name="Thoulutsang Y."/>
            <person name="Thoulutsang D."/>
            <person name="Topham K."/>
            <person name="Topping I."/>
            <person name="Tsamla T."/>
            <person name="Vassiliev H."/>
            <person name="Vo A."/>
            <person name="Wangchuk T."/>
            <person name="Wangdi T."/>
            <person name="Weiand M."/>
            <person name="Wilkinson J."/>
            <person name="Wilson A."/>
            <person name="Yadav S."/>
            <person name="Young G."/>
            <person name="Yu Q."/>
            <person name="Zembek L."/>
            <person name="Zhong D."/>
            <person name="Zimmer A."/>
            <person name="Zwirko Z."/>
            <person name="Jaffe D.B."/>
            <person name="Alvarez P."/>
            <person name="Brockman W."/>
            <person name="Butler J."/>
            <person name="Chin C."/>
            <person name="Gnerre S."/>
            <person name="Grabherr M."/>
            <person name="Kleber M."/>
            <person name="Mauceli E."/>
            <person name="MacCallum I."/>
        </authorList>
    </citation>
    <scope>NUCLEOTIDE SEQUENCE [LARGE SCALE GENOMIC DNA]</scope>
    <source>
        <strain evidence="7">Tucson 15081-1352.22</strain>
    </source>
</reference>
<evidence type="ECO:0000313" key="7">
    <source>
        <dbReference type="Proteomes" id="UP000009192"/>
    </source>
</evidence>
<dbReference type="InParanoid" id="B4KRL0"/>
<evidence type="ECO:0000313" key="6">
    <source>
        <dbReference type="EMBL" id="EDW10436.1"/>
    </source>
</evidence>
<dbReference type="HOGENOM" id="CLU_107288_3_2_1"/>
<organism evidence="6 7">
    <name type="scientific">Drosophila mojavensis</name>
    <name type="common">Fruit fly</name>
    <dbReference type="NCBI Taxonomy" id="7230"/>
    <lineage>
        <taxon>Eukaryota</taxon>
        <taxon>Metazoa</taxon>
        <taxon>Ecdysozoa</taxon>
        <taxon>Arthropoda</taxon>
        <taxon>Hexapoda</taxon>
        <taxon>Insecta</taxon>
        <taxon>Pterygota</taxon>
        <taxon>Neoptera</taxon>
        <taxon>Endopterygota</taxon>
        <taxon>Diptera</taxon>
        <taxon>Brachycera</taxon>
        <taxon>Muscomorpha</taxon>
        <taxon>Ephydroidea</taxon>
        <taxon>Drosophilidae</taxon>
        <taxon>Drosophila</taxon>
    </lineage>
</organism>
<dbReference type="Gene3D" id="1.10.238.20">
    <property type="entry name" value="Pheromone/general odorant binding protein domain"/>
    <property type="match status" value="1"/>
</dbReference>
<name>B4KRL0_DROMO</name>
<dbReference type="PANTHER" id="PTHR11857:SF43">
    <property type="entry name" value="GEO07291P1-RELATED"/>
    <property type="match status" value="1"/>
</dbReference>
<dbReference type="CDD" id="cd23992">
    <property type="entry name" value="PBP_GOBP"/>
    <property type="match status" value="1"/>
</dbReference>
<feature type="signal peptide" evidence="5">
    <location>
        <begin position="1"/>
        <end position="16"/>
    </location>
</feature>
<gene>
    <name evidence="6" type="primary">Dmoj\Obp56eL1-1</name>
    <name evidence="6" type="ORF">Dmoj_GI21083</name>
</gene>
<dbReference type="OrthoDB" id="6601693at2759"/>
<dbReference type="SMR" id="B4KRL0"/>
<evidence type="ECO:0000256" key="2">
    <source>
        <dbReference type="ARBA" id="ARBA00008098"/>
    </source>
</evidence>
<dbReference type="PhylomeDB" id="B4KRL0"/>
<dbReference type="eggNOG" id="ENOG502SC5Y">
    <property type="taxonomic scope" value="Eukaryota"/>
</dbReference>
<dbReference type="FunFam" id="1.10.238.20:FF:000001">
    <property type="entry name" value="General odorant-binding protein lush"/>
    <property type="match status" value="1"/>
</dbReference>
<evidence type="ECO:0000256" key="3">
    <source>
        <dbReference type="ARBA" id="ARBA00022525"/>
    </source>
</evidence>
<dbReference type="AlphaFoldDB" id="B4KRL0"/>
<sequence>MKLLIVLMGFLAMALAADLTAEQRSTIRANAMQCTQQEGNTKEQAIALRNGNFEDADDKVKCYANCFLERAGFIVEGQINGDAVLQKLAPAAGADQVKAALATCASIKGANKCDTGFQIYRCFYRNRAWA</sequence>
<dbReference type="PANTHER" id="PTHR11857">
    <property type="entry name" value="ODORANT BINDING PROTEIN-RELATED"/>
    <property type="match status" value="1"/>
</dbReference>
<protein>
    <submittedName>
        <fullName evidence="6">Odorant-binding protein 56eL1-1</fullName>
    </submittedName>
</protein>
<keyword evidence="4 5" id="KW-0732">Signal</keyword>
<accession>B4KRL0</accession>
<dbReference type="OMA" id="RANAMQC"/>
<dbReference type="Pfam" id="PF01395">
    <property type="entry name" value="PBP_GOBP"/>
    <property type="match status" value="1"/>
</dbReference>
<dbReference type="Proteomes" id="UP000009192">
    <property type="component" value="Unassembled WGS sequence"/>
</dbReference>
<dbReference type="SMART" id="SM00708">
    <property type="entry name" value="PhBP"/>
    <property type="match status" value="1"/>
</dbReference>
<feature type="chain" id="PRO_5002811804" evidence="5">
    <location>
        <begin position="17"/>
        <end position="130"/>
    </location>
</feature>
<keyword evidence="3" id="KW-0964">Secreted</keyword>
<dbReference type="GO" id="GO:0007608">
    <property type="term" value="P:sensory perception of smell"/>
    <property type="evidence" value="ECO:0007669"/>
    <property type="project" value="TreeGrafter"/>
</dbReference>
<proteinExistence type="inferred from homology"/>
<comment type="subcellular location">
    <subcellularLocation>
        <location evidence="1">Secreted</location>
    </subcellularLocation>
</comment>
<dbReference type="KEGG" id="dmo:Dmoj_GI21083"/>
<dbReference type="SUPFAM" id="SSF47565">
    <property type="entry name" value="Insect pheromone/odorant-binding proteins"/>
    <property type="match status" value="1"/>
</dbReference>
<dbReference type="GO" id="GO:0005615">
    <property type="term" value="C:extracellular space"/>
    <property type="evidence" value="ECO:0007669"/>
    <property type="project" value="TreeGrafter"/>
</dbReference>
<keyword evidence="7" id="KW-1185">Reference proteome</keyword>
<evidence type="ECO:0000256" key="1">
    <source>
        <dbReference type="ARBA" id="ARBA00004613"/>
    </source>
</evidence>